<dbReference type="RefSeq" id="WP_174627485.1">
    <property type="nucleotide sequence ID" value="NZ_CADCXN010000113.1"/>
</dbReference>
<sequence length="219" mass="25032">MKRLPEPELMEDHAQVKAYAKADFEIPHYQFIERLKLFINKPQFSGTALDLGCGPGDISCRFAKAFPLSKVHAVDGSEAMIDYCKLSTSRELKTRIRFILGMLPDVILPQSGYEIIFCNSLLHHLHDPQGLWQVIKKYSRQGTRVVVMDLLRPDCLESAQKLVKTYALDEPEILKRDFYYSLLAAYTLPEIKKQLTQAGLNFFVEQISDRHVFITGIAP</sequence>
<keyword evidence="1" id="KW-0808">Transferase</keyword>
<dbReference type="CDD" id="cd02440">
    <property type="entry name" value="AdoMet_MTases"/>
    <property type="match status" value="1"/>
</dbReference>
<dbReference type="InterPro" id="IPR029063">
    <property type="entry name" value="SAM-dependent_MTases_sf"/>
</dbReference>
<evidence type="ECO:0000313" key="4">
    <source>
        <dbReference type="Proteomes" id="UP000494216"/>
    </source>
</evidence>
<evidence type="ECO:0000256" key="1">
    <source>
        <dbReference type="ARBA" id="ARBA00022679"/>
    </source>
</evidence>
<dbReference type="AlphaFoldDB" id="A0A8S0WSG9"/>
<gene>
    <name evidence="3" type="ORF">METHB2_80068</name>
</gene>
<accession>A0A8S0WSG9</accession>
<name>A0A8S0WSG9_9GAMM</name>
<proteinExistence type="predicted"/>
<dbReference type="InterPro" id="IPR041698">
    <property type="entry name" value="Methyltransf_25"/>
</dbReference>
<dbReference type="Proteomes" id="UP000494216">
    <property type="component" value="Unassembled WGS sequence"/>
</dbReference>
<keyword evidence="4" id="KW-1185">Reference proteome</keyword>
<dbReference type="GO" id="GO:0032259">
    <property type="term" value="P:methylation"/>
    <property type="evidence" value="ECO:0007669"/>
    <property type="project" value="UniProtKB-KW"/>
</dbReference>
<protein>
    <submittedName>
        <fullName evidence="3">Methyltransferase type 11</fullName>
    </submittedName>
</protein>
<evidence type="ECO:0000313" key="3">
    <source>
        <dbReference type="EMBL" id="CAA9892751.1"/>
    </source>
</evidence>
<dbReference type="GO" id="GO:0008168">
    <property type="term" value="F:methyltransferase activity"/>
    <property type="evidence" value="ECO:0007669"/>
    <property type="project" value="UniProtKB-KW"/>
</dbReference>
<dbReference type="PANTHER" id="PTHR43861">
    <property type="entry name" value="TRANS-ACONITATE 2-METHYLTRANSFERASE-RELATED"/>
    <property type="match status" value="1"/>
</dbReference>
<dbReference type="Pfam" id="PF13649">
    <property type="entry name" value="Methyltransf_25"/>
    <property type="match status" value="1"/>
</dbReference>
<feature type="domain" description="Methyltransferase" evidence="2">
    <location>
        <begin position="49"/>
        <end position="130"/>
    </location>
</feature>
<organism evidence="3 4">
    <name type="scientific">Candidatus Methylobacter favarea</name>
    <dbReference type="NCBI Taxonomy" id="2707345"/>
    <lineage>
        <taxon>Bacteria</taxon>
        <taxon>Pseudomonadati</taxon>
        <taxon>Pseudomonadota</taxon>
        <taxon>Gammaproteobacteria</taxon>
        <taxon>Methylococcales</taxon>
        <taxon>Methylococcaceae</taxon>
        <taxon>Methylobacter</taxon>
    </lineage>
</organism>
<keyword evidence="3" id="KW-0489">Methyltransferase</keyword>
<dbReference type="Gene3D" id="3.40.50.150">
    <property type="entry name" value="Vaccinia Virus protein VP39"/>
    <property type="match status" value="1"/>
</dbReference>
<evidence type="ECO:0000259" key="2">
    <source>
        <dbReference type="Pfam" id="PF13649"/>
    </source>
</evidence>
<dbReference type="EMBL" id="CADCXN010000113">
    <property type="protein sequence ID" value="CAA9892751.1"/>
    <property type="molecule type" value="Genomic_DNA"/>
</dbReference>
<reference evidence="3 4" key="1">
    <citation type="submission" date="2020-02" db="EMBL/GenBank/DDBJ databases">
        <authorList>
            <person name="Hogendoorn C."/>
        </authorList>
    </citation>
    <scope>NUCLEOTIDE SEQUENCE [LARGE SCALE GENOMIC DNA]</scope>
    <source>
        <strain evidence="3">METHB21</strain>
    </source>
</reference>
<comment type="caution">
    <text evidence="3">The sequence shown here is derived from an EMBL/GenBank/DDBJ whole genome shotgun (WGS) entry which is preliminary data.</text>
</comment>
<dbReference type="SUPFAM" id="SSF53335">
    <property type="entry name" value="S-adenosyl-L-methionine-dependent methyltransferases"/>
    <property type="match status" value="1"/>
</dbReference>